<proteinExistence type="predicted"/>
<accession>A0AAQ1G4Z5</accession>
<evidence type="ECO:0000313" key="3">
    <source>
        <dbReference type="Proteomes" id="UP000243518"/>
    </source>
</evidence>
<comment type="caution">
    <text evidence="2">The sequence shown here is derived from an EMBL/GenBank/DDBJ whole genome shotgun (WGS) entry which is preliminary data.</text>
</comment>
<reference evidence="2 3" key="1">
    <citation type="submission" date="2016-10" db="EMBL/GenBank/DDBJ databases">
        <authorList>
            <person name="Varghese N."/>
            <person name="Submissions S."/>
        </authorList>
    </citation>
    <scope>NUCLEOTIDE SEQUENCE [LARGE SCALE GENOMIC DNA]</scope>
    <source>
        <strain evidence="2 3">CECT 8317</strain>
    </source>
</reference>
<protein>
    <recommendedName>
        <fullName evidence="4">Lipoprotein</fullName>
    </recommendedName>
</protein>
<feature type="chain" id="PRO_5043026338" description="Lipoprotein" evidence="1">
    <location>
        <begin position="26"/>
        <end position="140"/>
    </location>
</feature>
<gene>
    <name evidence="2" type="ORF">SAMN05216586_101452</name>
</gene>
<dbReference type="PROSITE" id="PS51257">
    <property type="entry name" value="PROKAR_LIPOPROTEIN"/>
    <property type="match status" value="1"/>
</dbReference>
<dbReference type="RefSeq" id="WP_088273549.1">
    <property type="nucleotide sequence ID" value="NZ_FNVE01000001.1"/>
</dbReference>
<keyword evidence="3" id="KW-1185">Reference proteome</keyword>
<keyword evidence="1" id="KW-0732">Signal</keyword>
<name>A0AAQ1G4Z5_9GAMM</name>
<dbReference type="AlphaFoldDB" id="A0AAQ1G4Z5"/>
<dbReference type="EMBL" id="FNVE01000001">
    <property type="protein sequence ID" value="SEF59284.1"/>
    <property type="molecule type" value="Genomic_DNA"/>
</dbReference>
<sequence>MKTIRVLPCALLLIGCASAPLPPLAQDRARITLDPDVGSLAQAYRLDGEPQRSLRFDDLSTGPHELQVRYDFETPSPGAVQGVMSSGRRTCIMAISHDFAPGRHYRLELARRGWRPAGWLYDDRGNLLTRAREVRCGPGV</sequence>
<organism evidence="2 3">
    <name type="scientific">Halopseudomonas aestusnigri</name>
    <dbReference type="NCBI Taxonomy" id="857252"/>
    <lineage>
        <taxon>Bacteria</taxon>
        <taxon>Pseudomonadati</taxon>
        <taxon>Pseudomonadota</taxon>
        <taxon>Gammaproteobacteria</taxon>
        <taxon>Pseudomonadales</taxon>
        <taxon>Pseudomonadaceae</taxon>
        <taxon>Halopseudomonas</taxon>
    </lineage>
</organism>
<evidence type="ECO:0000256" key="1">
    <source>
        <dbReference type="SAM" id="SignalP"/>
    </source>
</evidence>
<evidence type="ECO:0008006" key="4">
    <source>
        <dbReference type="Google" id="ProtNLM"/>
    </source>
</evidence>
<evidence type="ECO:0000313" key="2">
    <source>
        <dbReference type="EMBL" id="SEF59284.1"/>
    </source>
</evidence>
<feature type="signal peptide" evidence="1">
    <location>
        <begin position="1"/>
        <end position="25"/>
    </location>
</feature>
<dbReference type="Proteomes" id="UP000243518">
    <property type="component" value="Unassembled WGS sequence"/>
</dbReference>